<sequence length="233" mass="27678">MNFWAFTGLFNALIALIFGLFVYFSNREKDLNRLWTLFGFTVFFWSFCYFFWQISVNEWEALFWCRFLMLGAAFIPATFLHFLLFFLEIYPRKKLILFISYGVSSISSLLTFNPNYIKGVKPILNFKFWPEAGPIYLPFLIFWFCLVLYCWHIMFQEMKTSSFIKRNRIKYVLFGAIIGFTGGFTNYPLWYGLEIPPYGNILVSVYGPLMTYAVLRYRLMDIRLAVTRAGIFT</sequence>
<dbReference type="Pfam" id="PF16927">
    <property type="entry name" value="HisKA_7TM"/>
    <property type="match status" value="1"/>
</dbReference>
<dbReference type="EMBL" id="PCWA01000014">
    <property type="protein sequence ID" value="PIQ89897.1"/>
    <property type="molecule type" value="Genomic_DNA"/>
</dbReference>
<protein>
    <recommendedName>
        <fullName evidence="2">Histidine kinase N-terminal 7TM region domain-containing protein</fullName>
    </recommendedName>
</protein>
<feature type="transmembrane region" description="Helical" evidence="1">
    <location>
        <begin position="133"/>
        <end position="151"/>
    </location>
</feature>
<accession>A0A2H0LZT6</accession>
<feature type="transmembrane region" description="Helical" evidence="1">
    <location>
        <begin position="36"/>
        <end position="55"/>
    </location>
</feature>
<feature type="transmembrane region" description="Helical" evidence="1">
    <location>
        <begin position="61"/>
        <end position="83"/>
    </location>
</feature>
<evidence type="ECO:0000256" key="1">
    <source>
        <dbReference type="SAM" id="Phobius"/>
    </source>
</evidence>
<evidence type="ECO:0000313" key="3">
    <source>
        <dbReference type="EMBL" id="PIQ89897.1"/>
    </source>
</evidence>
<name>A0A2H0LZT6_9BACT</name>
<keyword evidence="1" id="KW-0472">Membrane</keyword>
<dbReference type="AlphaFoldDB" id="A0A2H0LZT6"/>
<keyword evidence="1" id="KW-1133">Transmembrane helix</keyword>
<feature type="non-terminal residue" evidence="3">
    <location>
        <position position="233"/>
    </location>
</feature>
<proteinExistence type="predicted"/>
<gene>
    <name evidence="3" type="ORF">COV72_00960</name>
</gene>
<evidence type="ECO:0000313" key="4">
    <source>
        <dbReference type="Proteomes" id="UP000229641"/>
    </source>
</evidence>
<dbReference type="InterPro" id="IPR031621">
    <property type="entry name" value="HisKA_7TM"/>
</dbReference>
<feature type="transmembrane region" description="Helical" evidence="1">
    <location>
        <begin position="95"/>
        <end position="113"/>
    </location>
</feature>
<feature type="transmembrane region" description="Helical" evidence="1">
    <location>
        <begin position="197"/>
        <end position="215"/>
    </location>
</feature>
<feature type="transmembrane region" description="Helical" evidence="1">
    <location>
        <begin position="171"/>
        <end position="191"/>
    </location>
</feature>
<reference evidence="3 4" key="1">
    <citation type="submission" date="2017-09" db="EMBL/GenBank/DDBJ databases">
        <title>Depth-based differentiation of microbial function through sediment-hosted aquifers and enrichment of novel symbionts in the deep terrestrial subsurface.</title>
        <authorList>
            <person name="Probst A.J."/>
            <person name="Ladd B."/>
            <person name="Jarett J.K."/>
            <person name="Geller-Mcgrath D.E."/>
            <person name="Sieber C.M."/>
            <person name="Emerson J.B."/>
            <person name="Anantharaman K."/>
            <person name="Thomas B.C."/>
            <person name="Malmstrom R."/>
            <person name="Stieglmeier M."/>
            <person name="Klingl A."/>
            <person name="Woyke T."/>
            <person name="Ryan C.M."/>
            <person name="Banfield J.F."/>
        </authorList>
    </citation>
    <scope>NUCLEOTIDE SEQUENCE [LARGE SCALE GENOMIC DNA]</scope>
    <source>
        <strain evidence="3">CG11_big_fil_rev_8_21_14_0_20_42_13</strain>
    </source>
</reference>
<feature type="domain" description="Histidine kinase N-terminal 7TM region" evidence="2">
    <location>
        <begin position="11"/>
        <end position="222"/>
    </location>
</feature>
<evidence type="ECO:0000259" key="2">
    <source>
        <dbReference type="Pfam" id="PF16927"/>
    </source>
</evidence>
<organism evidence="3 4">
    <name type="scientific">Candidatus Ghiorseimicrobium undicola</name>
    <dbReference type="NCBI Taxonomy" id="1974746"/>
    <lineage>
        <taxon>Bacteria</taxon>
        <taxon>Pseudomonadati</taxon>
        <taxon>Candidatus Omnitrophota</taxon>
        <taxon>Candidatus Ghiorseimicrobium</taxon>
    </lineage>
</organism>
<comment type="caution">
    <text evidence="3">The sequence shown here is derived from an EMBL/GenBank/DDBJ whole genome shotgun (WGS) entry which is preliminary data.</text>
</comment>
<feature type="transmembrane region" description="Helical" evidence="1">
    <location>
        <begin position="6"/>
        <end position="24"/>
    </location>
</feature>
<keyword evidence="1" id="KW-0812">Transmembrane</keyword>
<dbReference type="Proteomes" id="UP000229641">
    <property type="component" value="Unassembled WGS sequence"/>
</dbReference>